<dbReference type="KEGG" id="tet:TTHERM_00188920"/>
<feature type="coiled-coil region" evidence="1">
    <location>
        <begin position="393"/>
        <end position="463"/>
    </location>
</feature>
<proteinExistence type="predicted"/>
<evidence type="ECO:0000256" key="2">
    <source>
        <dbReference type="SAM" id="MobiDB-lite"/>
    </source>
</evidence>
<sequence>MFKIESLSEISQECRINSDKIVSVKKIDTENDIKVFQIHNINNALKQKGNEAIRVTSFKDNDKSDKGTQSFSNLIQSQIKNQKSLSPNAFRRNTKFGDGSPFNKRPSIKDKLQGIDSLASLVKINYKLKQDLESSNQVSHLKNSDKLQNDSDSQNQSSSSIESKTIPHSINIIKSKSSMVLIKQIQKGKTINFKQLQKLEDSDHKIEPLSPEKQKISDDLMQGETDIVKVSHQPLFEYVKKFNQRKLQIKQNQELTDETEQIKLLLLILKYIGTQDTIFSKIIQIIHKELSAYLIPAKKFNIKQIQNYAQELYSLIEEDRPKIQYTNYKQISQILLKCMEYYQNQNFMSYSNLIQQKQIVKNLNELHFKQLEAERAEKNKILKKDSEIEKLIKEKLLEQEKNFQKQIKQLNIENDQKIQAQRIDFLKKQQEISNQNQQLQEYQNLLKQKNASLEQQLTEIIEKIKQRRYNVLFQQIVQSSLKSYSADVGVQCDMLFDMRIKFPYKQKIKNNFNQLMNQ</sequence>
<evidence type="ECO:0000256" key="1">
    <source>
        <dbReference type="SAM" id="Coils"/>
    </source>
</evidence>
<feature type="region of interest" description="Disordered" evidence="2">
    <location>
        <begin position="134"/>
        <end position="163"/>
    </location>
</feature>
<dbReference type="HOGENOM" id="CLU_526301_0_0_1"/>
<reference evidence="4" key="1">
    <citation type="journal article" date="2006" name="PLoS Biol.">
        <title>Macronuclear genome sequence of the ciliate Tetrahymena thermophila, a model eukaryote.</title>
        <authorList>
            <person name="Eisen J.A."/>
            <person name="Coyne R.S."/>
            <person name="Wu M."/>
            <person name="Wu D."/>
            <person name="Thiagarajan M."/>
            <person name="Wortman J.R."/>
            <person name="Badger J.H."/>
            <person name="Ren Q."/>
            <person name="Amedeo P."/>
            <person name="Jones K.M."/>
            <person name="Tallon L.J."/>
            <person name="Delcher A.L."/>
            <person name="Salzberg S.L."/>
            <person name="Silva J.C."/>
            <person name="Haas B.J."/>
            <person name="Majoros W.H."/>
            <person name="Farzad M."/>
            <person name="Carlton J.M."/>
            <person name="Smith R.K. Jr."/>
            <person name="Garg J."/>
            <person name="Pearlman R.E."/>
            <person name="Karrer K.M."/>
            <person name="Sun L."/>
            <person name="Manning G."/>
            <person name="Elde N.C."/>
            <person name="Turkewitz A.P."/>
            <person name="Asai D.J."/>
            <person name="Wilkes D.E."/>
            <person name="Wang Y."/>
            <person name="Cai H."/>
            <person name="Collins K."/>
            <person name="Stewart B.A."/>
            <person name="Lee S.R."/>
            <person name="Wilamowska K."/>
            <person name="Weinberg Z."/>
            <person name="Ruzzo W.L."/>
            <person name="Wloga D."/>
            <person name="Gaertig J."/>
            <person name="Frankel J."/>
            <person name="Tsao C.-C."/>
            <person name="Gorovsky M.A."/>
            <person name="Keeling P.J."/>
            <person name="Waller R.F."/>
            <person name="Patron N.J."/>
            <person name="Cherry J.M."/>
            <person name="Stover N.A."/>
            <person name="Krieger C.J."/>
            <person name="del Toro C."/>
            <person name="Ryder H.F."/>
            <person name="Williamson S.C."/>
            <person name="Barbeau R.A."/>
            <person name="Hamilton E.P."/>
            <person name="Orias E."/>
        </authorList>
    </citation>
    <scope>NUCLEOTIDE SEQUENCE [LARGE SCALE GENOMIC DNA]</scope>
    <source>
        <strain evidence="4">SB210</strain>
    </source>
</reference>
<evidence type="ECO:0000313" key="3">
    <source>
        <dbReference type="EMBL" id="EAR96323.1"/>
    </source>
</evidence>
<dbReference type="EMBL" id="GG662693">
    <property type="protein sequence ID" value="EAR96323.1"/>
    <property type="molecule type" value="Genomic_DNA"/>
</dbReference>
<keyword evidence="4" id="KW-1185">Reference proteome</keyword>
<protein>
    <submittedName>
        <fullName evidence="3">Uncharacterized protein</fullName>
    </submittedName>
</protein>
<dbReference type="RefSeq" id="XP_001016568.1">
    <property type="nucleotide sequence ID" value="XM_001016568.1"/>
</dbReference>
<keyword evidence="1" id="KW-0175">Coiled coil</keyword>
<accession>I7MEG7</accession>
<feature type="compositionally biased region" description="Low complexity" evidence="2">
    <location>
        <begin position="150"/>
        <end position="163"/>
    </location>
</feature>
<gene>
    <name evidence="3" type="ORF">TTHERM_00188920</name>
</gene>
<feature type="region of interest" description="Disordered" evidence="2">
    <location>
        <begin position="82"/>
        <end position="108"/>
    </location>
</feature>
<dbReference type="AlphaFoldDB" id="I7MEG7"/>
<organism evidence="3 4">
    <name type="scientific">Tetrahymena thermophila (strain SB210)</name>
    <dbReference type="NCBI Taxonomy" id="312017"/>
    <lineage>
        <taxon>Eukaryota</taxon>
        <taxon>Sar</taxon>
        <taxon>Alveolata</taxon>
        <taxon>Ciliophora</taxon>
        <taxon>Intramacronucleata</taxon>
        <taxon>Oligohymenophorea</taxon>
        <taxon>Hymenostomatida</taxon>
        <taxon>Tetrahymenina</taxon>
        <taxon>Tetrahymenidae</taxon>
        <taxon>Tetrahymena</taxon>
    </lineage>
</organism>
<evidence type="ECO:0000313" key="4">
    <source>
        <dbReference type="Proteomes" id="UP000009168"/>
    </source>
</evidence>
<dbReference type="Proteomes" id="UP000009168">
    <property type="component" value="Unassembled WGS sequence"/>
</dbReference>
<dbReference type="InParanoid" id="I7MEG7"/>
<name>I7MEG7_TETTS</name>
<dbReference type="GeneID" id="7844669"/>